<dbReference type="SUPFAM" id="SSF54637">
    <property type="entry name" value="Thioesterase/thiol ester dehydrase-isomerase"/>
    <property type="match status" value="1"/>
</dbReference>
<accession>A0A6G7VKL5</accession>
<keyword evidence="3" id="KW-1185">Reference proteome</keyword>
<dbReference type="PANTHER" id="PTHR31793:SF37">
    <property type="entry name" value="ACYL-COA THIOESTER HYDROLASE YBGC"/>
    <property type="match status" value="1"/>
</dbReference>
<evidence type="ECO:0000313" key="3">
    <source>
        <dbReference type="Proteomes" id="UP000500791"/>
    </source>
</evidence>
<dbReference type="PANTHER" id="PTHR31793">
    <property type="entry name" value="4-HYDROXYBENZOYL-COA THIOESTERASE FAMILY MEMBER"/>
    <property type="match status" value="1"/>
</dbReference>
<dbReference type="EMBL" id="CP049811">
    <property type="protein sequence ID" value="QIK40482.1"/>
    <property type="molecule type" value="Genomic_DNA"/>
</dbReference>
<name>A0A6G7VKL5_9RHOB</name>
<evidence type="ECO:0000313" key="2">
    <source>
        <dbReference type="EMBL" id="QIK40482.1"/>
    </source>
</evidence>
<dbReference type="Pfam" id="PF13279">
    <property type="entry name" value="4HBT_2"/>
    <property type="match status" value="1"/>
</dbReference>
<dbReference type="GO" id="GO:0047617">
    <property type="term" value="F:fatty acyl-CoA hydrolase activity"/>
    <property type="evidence" value="ECO:0007669"/>
    <property type="project" value="TreeGrafter"/>
</dbReference>
<sequence>MTMPAAFYDATDAVVSDAPLVIRRVVRWGECDPAGIVYTPRFLDYCVTAYEAFLGQMLGGPLHATKHSMGVDFPVRGAELDFRSPLPLDAVFTMEVRVGAIRSRTFDLHITARHVVEEGKREGPIAFLARLTPVLVDPETRAAVALPEKLKERVEEYAARHPHQEKQP</sequence>
<keyword evidence="1" id="KW-0378">Hydrolase</keyword>
<reference evidence="2 3" key="1">
    <citation type="submission" date="2020-03" db="EMBL/GenBank/DDBJ databases">
        <title>Complete genome sequence of Monaibacterium sp. ALG8 with diverse plasmids.</title>
        <authorList>
            <person name="Sun C."/>
        </authorList>
    </citation>
    <scope>NUCLEOTIDE SEQUENCE [LARGE SCALE GENOMIC DNA]</scope>
    <source>
        <strain evidence="2 3">ALG8</strain>
    </source>
</reference>
<organism evidence="2 3">
    <name type="scientific">Pontivivens nitratireducens</name>
    <dbReference type="NCBI Taxonomy" id="2758038"/>
    <lineage>
        <taxon>Bacteria</taxon>
        <taxon>Pseudomonadati</taxon>
        <taxon>Pseudomonadota</taxon>
        <taxon>Alphaproteobacteria</taxon>
        <taxon>Rhodobacterales</taxon>
        <taxon>Paracoccaceae</taxon>
        <taxon>Pontivivens</taxon>
    </lineage>
</organism>
<dbReference type="InterPro" id="IPR050563">
    <property type="entry name" value="4-hydroxybenzoyl-CoA_TE"/>
</dbReference>
<dbReference type="Proteomes" id="UP000500791">
    <property type="component" value="Chromosome"/>
</dbReference>
<dbReference type="InterPro" id="IPR029069">
    <property type="entry name" value="HotDog_dom_sf"/>
</dbReference>
<dbReference type="CDD" id="cd00586">
    <property type="entry name" value="4HBT"/>
    <property type="match status" value="1"/>
</dbReference>
<protein>
    <submittedName>
        <fullName evidence="2">Acyl-CoA thioesterase</fullName>
    </submittedName>
</protein>
<gene>
    <name evidence="2" type="ORF">G8E03_06685</name>
</gene>
<dbReference type="AlphaFoldDB" id="A0A6G7VKL5"/>
<dbReference type="RefSeq" id="WP_166190004.1">
    <property type="nucleotide sequence ID" value="NZ_CP049811.1"/>
</dbReference>
<proteinExistence type="predicted"/>
<dbReference type="Gene3D" id="3.10.129.10">
    <property type="entry name" value="Hotdog Thioesterase"/>
    <property type="match status" value="1"/>
</dbReference>
<evidence type="ECO:0000256" key="1">
    <source>
        <dbReference type="ARBA" id="ARBA00022801"/>
    </source>
</evidence>
<dbReference type="KEGG" id="mon:G8E03_06685"/>